<dbReference type="Gene3D" id="3.90.25.10">
    <property type="entry name" value="UDP-galactose 4-epimerase, domain 1"/>
    <property type="match status" value="1"/>
</dbReference>
<dbReference type="InParanoid" id="A0A1X2HRV4"/>
<dbReference type="OrthoDB" id="10254221at2759"/>
<dbReference type="PANTHER" id="PTHR43162:SF1">
    <property type="entry name" value="PRESTALK A DIFFERENTIATION PROTEIN A"/>
    <property type="match status" value="1"/>
</dbReference>
<dbReference type="Proteomes" id="UP000242180">
    <property type="component" value="Unassembled WGS sequence"/>
</dbReference>
<dbReference type="Pfam" id="PF05368">
    <property type="entry name" value="NmrA"/>
    <property type="match status" value="1"/>
</dbReference>
<dbReference type="InterPro" id="IPR008030">
    <property type="entry name" value="NmrA-like"/>
</dbReference>
<name>A0A1X2HRV4_SYNRA</name>
<accession>A0A1X2HRV4</accession>
<evidence type="ECO:0000259" key="1">
    <source>
        <dbReference type="Pfam" id="PF05368"/>
    </source>
</evidence>
<protein>
    <recommendedName>
        <fullName evidence="1">NmrA-like domain-containing protein</fullName>
    </recommendedName>
</protein>
<sequence>MLSTERVYILGATGNVGKVATRILLRNNVPVTAFVRSVDKAKELFPEQQALSIVKGDYDDLTPFKNSIAGHTRLLLSIADLARFKEIKCAFAEASYAAGVKQIVDISSSYIEFTHYTCWLGQRAWEAEVAVRAIPDRGAFVSLRPTRFMSNLFIWGDLHTIELHDALFDARPEDHPVDYISPNDVGAVAAIILQDPIDKHGDMAYDMKGEVLTGRQKAKILSRALGRDIRYQTVSPQKVYETLAEHVPHPFAYSVAIQREVGVKTVGLSILLGREPETFEEYLTSVKSSLA</sequence>
<reference evidence="2 3" key="1">
    <citation type="submission" date="2016-07" db="EMBL/GenBank/DDBJ databases">
        <title>Pervasive Adenine N6-methylation of Active Genes in Fungi.</title>
        <authorList>
            <consortium name="DOE Joint Genome Institute"/>
            <person name="Mondo S.J."/>
            <person name="Dannebaum R.O."/>
            <person name="Kuo R.C."/>
            <person name="Labutti K."/>
            <person name="Haridas S."/>
            <person name="Kuo A."/>
            <person name="Salamov A."/>
            <person name="Ahrendt S.R."/>
            <person name="Lipzen A."/>
            <person name="Sullivan W."/>
            <person name="Andreopoulos W.B."/>
            <person name="Clum A."/>
            <person name="Lindquist E."/>
            <person name="Daum C."/>
            <person name="Ramamoorthy G.K."/>
            <person name="Gryganskyi A."/>
            <person name="Culley D."/>
            <person name="Magnuson J.K."/>
            <person name="James T.Y."/>
            <person name="O'Malley M.A."/>
            <person name="Stajich J.E."/>
            <person name="Spatafora J.W."/>
            <person name="Visel A."/>
            <person name="Grigoriev I.V."/>
        </authorList>
    </citation>
    <scope>NUCLEOTIDE SEQUENCE [LARGE SCALE GENOMIC DNA]</scope>
    <source>
        <strain evidence="2 3">NRRL 2496</strain>
    </source>
</reference>
<evidence type="ECO:0000313" key="3">
    <source>
        <dbReference type="Proteomes" id="UP000242180"/>
    </source>
</evidence>
<comment type="caution">
    <text evidence="2">The sequence shown here is derived from an EMBL/GenBank/DDBJ whole genome shotgun (WGS) entry which is preliminary data.</text>
</comment>
<gene>
    <name evidence="2" type="ORF">BCR43DRAFT_432228</name>
</gene>
<dbReference type="EMBL" id="MCGN01000001">
    <property type="protein sequence ID" value="ORZ02312.1"/>
    <property type="molecule type" value="Genomic_DNA"/>
</dbReference>
<feature type="domain" description="NmrA-like" evidence="1">
    <location>
        <begin position="4"/>
        <end position="282"/>
    </location>
</feature>
<dbReference type="SUPFAM" id="SSF51735">
    <property type="entry name" value="NAD(P)-binding Rossmann-fold domains"/>
    <property type="match status" value="1"/>
</dbReference>
<dbReference type="InterPro" id="IPR051604">
    <property type="entry name" value="Ergot_Alk_Oxidoreductase"/>
</dbReference>
<keyword evidence="3" id="KW-1185">Reference proteome</keyword>
<proteinExistence type="predicted"/>
<dbReference type="Gene3D" id="3.40.50.720">
    <property type="entry name" value="NAD(P)-binding Rossmann-like Domain"/>
    <property type="match status" value="1"/>
</dbReference>
<dbReference type="OMA" id="AFAWAEP"/>
<dbReference type="PANTHER" id="PTHR43162">
    <property type="match status" value="1"/>
</dbReference>
<evidence type="ECO:0000313" key="2">
    <source>
        <dbReference type="EMBL" id="ORZ02312.1"/>
    </source>
</evidence>
<dbReference type="InterPro" id="IPR036291">
    <property type="entry name" value="NAD(P)-bd_dom_sf"/>
</dbReference>
<dbReference type="STRING" id="13706.A0A1X2HRV4"/>
<dbReference type="AlphaFoldDB" id="A0A1X2HRV4"/>
<organism evidence="2 3">
    <name type="scientific">Syncephalastrum racemosum</name>
    <name type="common">Filamentous fungus</name>
    <dbReference type="NCBI Taxonomy" id="13706"/>
    <lineage>
        <taxon>Eukaryota</taxon>
        <taxon>Fungi</taxon>
        <taxon>Fungi incertae sedis</taxon>
        <taxon>Mucoromycota</taxon>
        <taxon>Mucoromycotina</taxon>
        <taxon>Mucoromycetes</taxon>
        <taxon>Mucorales</taxon>
        <taxon>Syncephalastraceae</taxon>
        <taxon>Syncephalastrum</taxon>
    </lineage>
</organism>